<evidence type="ECO:0000256" key="1">
    <source>
        <dbReference type="ARBA" id="ARBA00022596"/>
    </source>
</evidence>
<dbReference type="PANTHER" id="PTHR36566:SF1">
    <property type="entry name" value="PYRIDINIUM-3,5-BISTHIOCARBOXYLIC ACID MONONUCLEOTIDE NICKEL INSERTION PROTEIN"/>
    <property type="match status" value="1"/>
</dbReference>
<proteinExistence type="predicted"/>
<dbReference type="AlphaFoldDB" id="A0A2G6K8N3"/>
<dbReference type="InterPro" id="IPR002822">
    <property type="entry name" value="Ni_insertion"/>
</dbReference>
<accession>A0A2G6K8N3</accession>
<sequence length="395" mass="41563">MTRCAHVLAPQGLSGDMWLGALIDAGASVDAVRSAVSALDLDGVDLIPAPIDGHGIAATHVEVVIPPTAPRVPDLSAATALIRSADLSETVTDLALEVYTRLAEAEAAAHATTIDRVHFHELGNPDTAVDIVGTCAGVVDLGLDSMTCGPIAVGSGTVETSHGRLAVPVPAVTELIAGFMIEGGHQARELTTPTGAALAAVLTTPVDAMPPLRLSGHGRGAASEHRDGRSIMTILIGDTDESAHHLDDSLIMVETTIDDLSPELIPDVLDRVRALPSVADSWATPAIMKKGRPGFTLSVLVTPDRRDQVVQILLDESGTLGVRWYRVDRQIVERSWITIEIEGHPISIKIGGSPHGPYRVAPEHDDVAAAARALHQPVRVVYDQAMIAAWNHLAV</sequence>
<dbReference type="NCBIfam" id="TIGR00299">
    <property type="entry name" value="nickel pincer cofactor biosynthesis protein LarC"/>
    <property type="match status" value="1"/>
</dbReference>
<reference evidence="2 3" key="1">
    <citation type="submission" date="2017-10" db="EMBL/GenBank/DDBJ databases">
        <title>Novel microbial diversity and functional potential in the marine mammal oral microbiome.</title>
        <authorList>
            <person name="Dudek N.K."/>
            <person name="Sun C.L."/>
            <person name="Burstein D."/>
            <person name="Kantor R.S."/>
            <person name="Aliaga Goltsman D.S."/>
            <person name="Bik E.M."/>
            <person name="Thomas B.C."/>
            <person name="Banfield J.F."/>
            <person name="Relman D.A."/>
        </authorList>
    </citation>
    <scope>NUCLEOTIDE SEQUENCE [LARGE SCALE GENOMIC DNA]</scope>
    <source>
        <strain evidence="2">DOLJORAL78_61_10</strain>
    </source>
</reference>
<evidence type="ECO:0000313" key="2">
    <source>
        <dbReference type="EMBL" id="PIE32031.1"/>
    </source>
</evidence>
<protein>
    <submittedName>
        <fullName evidence="2">TIGR00299 family protein</fullName>
    </submittedName>
</protein>
<comment type="caution">
    <text evidence="2">The sequence shown here is derived from an EMBL/GenBank/DDBJ whole genome shotgun (WGS) entry which is preliminary data.</text>
</comment>
<keyword evidence="1" id="KW-0533">Nickel</keyword>
<dbReference type="EMBL" id="PDSL01000055">
    <property type="protein sequence ID" value="PIE32031.1"/>
    <property type="molecule type" value="Genomic_DNA"/>
</dbReference>
<gene>
    <name evidence="2" type="ORF">CSA55_04295</name>
</gene>
<name>A0A2G6K8N3_9ACTN</name>
<dbReference type="PANTHER" id="PTHR36566">
    <property type="entry name" value="NICKEL INSERTION PROTEIN-RELATED"/>
    <property type="match status" value="1"/>
</dbReference>
<evidence type="ECO:0000313" key="3">
    <source>
        <dbReference type="Proteomes" id="UP000230914"/>
    </source>
</evidence>
<dbReference type="Proteomes" id="UP000230914">
    <property type="component" value="Unassembled WGS sequence"/>
</dbReference>
<dbReference type="Pfam" id="PF01969">
    <property type="entry name" value="Ni_insertion"/>
    <property type="match status" value="1"/>
</dbReference>
<organism evidence="2 3">
    <name type="scientific">Ilumatobacter coccineus</name>
    <dbReference type="NCBI Taxonomy" id="467094"/>
    <lineage>
        <taxon>Bacteria</taxon>
        <taxon>Bacillati</taxon>
        <taxon>Actinomycetota</taxon>
        <taxon>Acidimicrobiia</taxon>
        <taxon>Acidimicrobiales</taxon>
        <taxon>Ilumatobacteraceae</taxon>
        <taxon>Ilumatobacter</taxon>
    </lineage>
</organism>
<dbReference type="Gene3D" id="3.30.70.1380">
    <property type="entry name" value="Transcriptional regulatory protein pf0864 domain like"/>
    <property type="match status" value="1"/>
</dbReference>